<comment type="similarity">
    <text evidence="1 9 10">Belongs to the DNA mismatch repair MutS family.</text>
</comment>
<keyword evidence="14" id="KW-1185">Reference proteome</keyword>
<evidence type="ECO:0000256" key="8">
    <source>
        <dbReference type="ARBA" id="ARBA00024647"/>
    </source>
</evidence>
<dbReference type="InterPro" id="IPR007860">
    <property type="entry name" value="DNA_mmatch_repair_MutS_con_dom"/>
</dbReference>
<dbReference type="InterPro" id="IPR007861">
    <property type="entry name" value="DNA_mismatch_repair_MutS_clamp"/>
</dbReference>
<evidence type="ECO:0000256" key="2">
    <source>
        <dbReference type="ARBA" id="ARBA00021982"/>
    </source>
</evidence>
<dbReference type="AlphaFoldDB" id="E6SK46"/>
<dbReference type="Pfam" id="PF01624">
    <property type="entry name" value="MutS_I"/>
    <property type="match status" value="1"/>
</dbReference>
<dbReference type="GO" id="GO:0140664">
    <property type="term" value="F:ATP-dependent DNA damage sensor activity"/>
    <property type="evidence" value="ECO:0007669"/>
    <property type="project" value="InterPro"/>
</dbReference>
<feature type="compositionally biased region" description="Low complexity" evidence="11">
    <location>
        <begin position="183"/>
        <end position="215"/>
    </location>
</feature>
<evidence type="ECO:0000256" key="1">
    <source>
        <dbReference type="ARBA" id="ARBA00006271"/>
    </source>
</evidence>
<feature type="binding site" evidence="9">
    <location>
        <begin position="735"/>
        <end position="742"/>
    </location>
    <ligand>
        <name>ATP</name>
        <dbReference type="ChEBI" id="CHEBI:30616"/>
    </ligand>
</feature>
<feature type="region of interest" description="Disordered" evidence="11">
    <location>
        <begin position="166"/>
        <end position="236"/>
    </location>
</feature>
<organism evidence="13 14">
    <name type="scientific">Thermaerobacter marianensis (strain ATCC 700841 / DSM 12885 / JCM 10246 / 7p75a)</name>
    <dbReference type="NCBI Taxonomy" id="644966"/>
    <lineage>
        <taxon>Bacteria</taxon>
        <taxon>Bacillati</taxon>
        <taxon>Bacillota</taxon>
        <taxon>Clostridia</taxon>
        <taxon>Eubacteriales</taxon>
        <taxon>Clostridiales Family XVII. Incertae Sedis</taxon>
        <taxon>Thermaerobacter</taxon>
    </lineage>
</organism>
<feature type="compositionally biased region" description="Basic and acidic residues" evidence="11">
    <location>
        <begin position="13"/>
        <end position="26"/>
    </location>
</feature>
<dbReference type="HOGENOM" id="CLU_002472_3_1_9"/>
<dbReference type="Pfam" id="PF05188">
    <property type="entry name" value="MutS_II"/>
    <property type="match status" value="1"/>
</dbReference>
<dbReference type="STRING" id="644966.Tmar_1074"/>
<keyword evidence="3 9" id="KW-0547">Nucleotide-binding</keyword>
<evidence type="ECO:0000256" key="9">
    <source>
        <dbReference type="HAMAP-Rule" id="MF_00096"/>
    </source>
</evidence>
<keyword evidence="6 9" id="KW-0238">DNA-binding</keyword>
<sequence length="1087" mass="115458">MTPMADGDEAGMAEDRQPSRAEERRPGMTGGRPPGRETPMMRQYREWKERYPDCILFFRLGDFYEMFGDDARLAARILDITLTSRETAKGERVPMCGVPYHAVDQYLPRLVEAGYRVAICEQVEDPRLARGLVRREVVRVVTPGTLWAATGQEESRYVAALAVADGAGGPSSAGRTGTGPGSRTGAAGAPGRAAGPLPGAAAGPVDGPAGGLEPAGAGGAARGGPAAGPPAGRGLDGLPGPQVLGLAYADVSTGEFVIAQLEGPQATRLALDELARLQAAECLLGPGLDGPAAAGLERALRERGCALTRTPAGPWRLREAEETLASQFGRAAVDQARAATGPAAVAAGGGLLAYLRETQKVDLDHLRRLRTDPLGQWLAIDANSRRNLELVRRLRDGSRQGTLLDVLDLTETAMGRRLLRQWIERPLVDRDAVEDRLDAVEALVADPFLRSDLRRLLAGVQDLPRLLGRVGYQQANARDLLGIARSLERLPELAARLDGALNGRRGGRLEAVRAGLDPDLAELGTRLRAALVDDPPVTVTEGGLIRDGFHPEVDELRRATREGRDWIAALEARERERTGIKSLKVGFNKVFGYYIEVTRANRHLVPADYERRQTLAGAERFVTPELKDVESRILGAEERLAALEHRLFIELRQEVAAAIPRLQVAADALAELDVLAALAEAAARYGYVRPKITTDRRLRIKAGRHPVLDRTLGGRFVPNDVDLDGQDERVMLITGPNMAGKSTFMRQVALIVIMAQMGSFVPAAEAEIGLVDRIFCRVGASDDLASGQSTFMVEVAETALAVHNATPRSLILLDEIGRGTSTFDGIAIARAVIEYVHDRIGARTLVSTHYHELTGLAATRPGIRNYHARVVEEGDTVRFLWRIVPGGADRSYGINVARLAGLPVEIVERAKAILAELDRRSGPRQLSLADLMASPVAAPGVPPSTGSPGMPAPSGAAPVAASPPGAAPVAPSSPAGSSPAASPAAPAAGPVPAPAAAEPGDGGVEPPAGDRAGTAPESLAAAQAAAAAEPRWGRAAPAAGLVRDWLEQLASLDLVRMTPLDAMNLLYAWQRRARRWLEGDASSEPGA</sequence>
<evidence type="ECO:0000313" key="13">
    <source>
        <dbReference type="EMBL" id="ADU51187.1"/>
    </source>
</evidence>
<dbReference type="PANTHER" id="PTHR11361">
    <property type="entry name" value="DNA MISMATCH REPAIR PROTEIN MUTS FAMILY MEMBER"/>
    <property type="match status" value="1"/>
</dbReference>
<dbReference type="KEGG" id="tmr:Tmar_1074"/>
<reference evidence="14" key="2">
    <citation type="journal article" date="2010" name="Stand. Genomic Sci.">
        <title>Complete genome sequence of Thermaerobacter marianensis type strain (7p75aT).</title>
        <authorList>
            <person name="Han C."/>
            <person name="Gu W."/>
            <person name="Zhang X."/>
            <person name="Lapidus A."/>
            <person name="Nolan M."/>
            <person name="Copeland A."/>
            <person name="Lucas S."/>
            <person name="Glavina Del Rio T."/>
            <person name="Tice H."/>
            <person name="Cheng J."/>
            <person name="Tapia R."/>
            <person name="Goodwin L."/>
            <person name="Pitluck S."/>
            <person name="Pagani I."/>
            <person name="Ivanova N."/>
            <person name="Mavromatis K."/>
            <person name="Mikhailova N."/>
            <person name="Pati A."/>
            <person name="Chen A."/>
            <person name="Palaniappan K."/>
            <person name="Land M."/>
            <person name="Hauser L."/>
            <person name="Chang Y."/>
            <person name="Jeffries C."/>
            <person name="Schneider S."/>
            <person name="Rohde M."/>
            <person name="Goker M."/>
            <person name="Pukall R."/>
            <person name="Woyke T."/>
            <person name="Bristow J."/>
            <person name="Eisen J."/>
            <person name="Markowitz V."/>
            <person name="Hugenholtz P."/>
            <person name="Kyrpides N."/>
            <person name="Klenk H."/>
            <person name="Detter J."/>
        </authorList>
    </citation>
    <scope>NUCLEOTIDE SEQUENCE [LARGE SCALE GENOMIC DNA]</scope>
    <source>
        <strain evidence="14">ATCC 700841 / DSM 12885 / JCM 10246 / 7p75a</strain>
    </source>
</reference>
<dbReference type="PIRSF" id="PIRSF037677">
    <property type="entry name" value="DNA_mis_repair_Msh6"/>
    <property type="match status" value="1"/>
</dbReference>
<dbReference type="GO" id="GO:0003684">
    <property type="term" value="F:damaged DNA binding"/>
    <property type="evidence" value="ECO:0007669"/>
    <property type="project" value="UniProtKB-UniRule"/>
</dbReference>
<dbReference type="SMART" id="SM00534">
    <property type="entry name" value="MUTSac"/>
    <property type="match status" value="1"/>
</dbReference>
<dbReference type="FunFam" id="1.10.1420.10:FF:000001">
    <property type="entry name" value="DNA mismatch repair protein MutS"/>
    <property type="match status" value="1"/>
</dbReference>
<dbReference type="Proteomes" id="UP000008915">
    <property type="component" value="Chromosome"/>
</dbReference>
<evidence type="ECO:0000256" key="4">
    <source>
        <dbReference type="ARBA" id="ARBA00022763"/>
    </source>
</evidence>
<dbReference type="InterPro" id="IPR016151">
    <property type="entry name" value="DNA_mismatch_repair_MutS_N"/>
</dbReference>
<feature type="compositionally biased region" description="Gly residues" evidence="11">
    <location>
        <begin position="216"/>
        <end position="226"/>
    </location>
</feature>
<dbReference type="InterPro" id="IPR036187">
    <property type="entry name" value="DNA_mismatch_repair_MutS_sf"/>
</dbReference>
<evidence type="ECO:0000256" key="3">
    <source>
        <dbReference type="ARBA" id="ARBA00022741"/>
    </source>
</evidence>
<dbReference type="Gene3D" id="1.10.1420.10">
    <property type="match status" value="2"/>
</dbReference>
<dbReference type="InterPro" id="IPR027417">
    <property type="entry name" value="P-loop_NTPase"/>
</dbReference>
<keyword evidence="4 9" id="KW-0227">DNA damage</keyword>
<evidence type="ECO:0000256" key="6">
    <source>
        <dbReference type="ARBA" id="ARBA00023125"/>
    </source>
</evidence>
<accession>E6SK46</accession>
<dbReference type="Pfam" id="PF05190">
    <property type="entry name" value="MutS_IV"/>
    <property type="match status" value="1"/>
</dbReference>
<dbReference type="SUPFAM" id="SSF53150">
    <property type="entry name" value="DNA repair protein MutS, domain II"/>
    <property type="match status" value="1"/>
</dbReference>
<evidence type="ECO:0000256" key="10">
    <source>
        <dbReference type="RuleBase" id="RU003756"/>
    </source>
</evidence>
<feature type="region of interest" description="Disordered" evidence="11">
    <location>
        <begin position="939"/>
        <end position="1034"/>
    </location>
</feature>
<name>E6SK46_THEM7</name>
<gene>
    <name evidence="9" type="primary">mutS</name>
    <name evidence="13" type="ordered locus">Tmar_1074</name>
</gene>
<evidence type="ECO:0000313" key="14">
    <source>
        <dbReference type="Proteomes" id="UP000008915"/>
    </source>
</evidence>
<dbReference type="NCBIfam" id="NF003810">
    <property type="entry name" value="PRK05399.1"/>
    <property type="match status" value="1"/>
</dbReference>
<dbReference type="SUPFAM" id="SSF52540">
    <property type="entry name" value="P-loop containing nucleoside triphosphate hydrolases"/>
    <property type="match status" value="1"/>
</dbReference>
<protein>
    <recommendedName>
        <fullName evidence="2 9">DNA mismatch repair protein MutS</fullName>
    </recommendedName>
</protein>
<dbReference type="PROSITE" id="PS00486">
    <property type="entry name" value="DNA_MISMATCH_REPAIR_2"/>
    <property type="match status" value="1"/>
</dbReference>
<dbReference type="EMBL" id="CP002344">
    <property type="protein sequence ID" value="ADU51187.1"/>
    <property type="molecule type" value="Genomic_DNA"/>
</dbReference>
<dbReference type="GO" id="GO:0030983">
    <property type="term" value="F:mismatched DNA binding"/>
    <property type="evidence" value="ECO:0007669"/>
    <property type="project" value="InterPro"/>
</dbReference>
<dbReference type="InterPro" id="IPR007695">
    <property type="entry name" value="DNA_mismatch_repair_MutS-lik_N"/>
</dbReference>
<dbReference type="Pfam" id="PF00488">
    <property type="entry name" value="MutS_V"/>
    <property type="match status" value="1"/>
</dbReference>
<evidence type="ECO:0000256" key="5">
    <source>
        <dbReference type="ARBA" id="ARBA00022840"/>
    </source>
</evidence>
<reference evidence="13 14" key="1">
    <citation type="journal article" date="2010" name="Stand. Genomic Sci.">
        <title>Complete genome sequence of Thermaerobacter marianensis type strain (7p75a).</title>
        <authorList>
            <person name="Han C."/>
            <person name="Gu W."/>
            <person name="Zhang X."/>
            <person name="Lapidus A."/>
            <person name="Nolan M."/>
            <person name="Copeland A."/>
            <person name="Lucas S."/>
            <person name="Del Rio T.G."/>
            <person name="Tice H."/>
            <person name="Cheng J.F."/>
            <person name="Tapia R."/>
            <person name="Goodwin L."/>
            <person name="Pitluck S."/>
            <person name="Pagani I."/>
            <person name="Ivanova N."/>
            <person name="Mavromatis K."/>
            <person name="Mikhailova N."/>
            <person name="Pati A."/>
            <person name="Chen A."/>
            <person name="Palaniappan K."/>
            <person name="Land M."/>
            <person name="Hauser L."/>
            <person name="Chang Y.J."/>
            <person name="Jeffries C.D."/>
            <person name="Schneider S."/>
            <person name="Rohde M."/>
            <person name="Goker M."/>
            <person name="Pukall R."/>
            <person name="Woyke T."/>
            <person name="Bristow J."/>
            <person name="Eisen J.A."/>
            <person name="Markowitz V."/>
            <person name="Hugenholtz P."/>
            <person name="Kyrpides N.C."/>
            <person name="Klenk H.P."/>
            <person name="Detter J.C."/>
        </authorList>
    </citation>
    <scope>NUCLEOTIDE SEQUENCE [LARGE SCALE GENOMIC DNA]</scope>
    <source>
        <strain evidence="14">ATCC 700841 / DSM 12885 / JCM 10246 / 7p75a</strain>
    </source>
</reference>
<dbReference type="GO" id="GO:0005829">
    <property type="term" value="C:cytosol"/>
    <property type="evidence" value="ECO:0007669"/>
    <property type="project" value="TreeGrafter"/>
</dbReference>
<dbReference type="SUPFAM" id="SSF48334">
    <property type="entry name" value="DNA repair protein MutS, domain III"/>
    <property type="match status" value="1"/>
</dbReference>
<keyword evidence="7 9" id="KW-0234">DNA repair</keyword>
<feature type="region of interest" description="Disordered" evidence="11">
    <location>
        <begin position="1"/>
        <end position="40"/>
    </location>
</feature>
<dbReference type="GO" id="GO:0006298">
    <property type="term" value="P:mismatch repair"/>
    <property type="evidence" value="ECO:0007669"/>
    <property type="project" value="UniProtKB-UniRule"/>
</dbReference>
<dbReference type="eggNOG" id="COG0249">
    <property type="taxonomic scope" value="Bacteria"/>
</dbReference>
<dbReference type="Pfam" id="PF05192">
    <property type="entry name" value="MutS_III"/>
    <property type="match status" value="1"/>
</dbReference>
<dbReference type="FunFam" id="3.40.50.300:FF:000870">
    <property type="entry name" value="MutS protein homolog 4"/>
    <property type="match status" value="1"/>
</dbReference>
<dbReference type="PANTHER" id="PTHR11361:SF34">
    <property type="entry name" value="DNA MISMATCH REPAIR PROTEIN MSH1, MITOCHONDRIAL"/>
    <property type="match status" value="1"/>
</dbReference>
<feature type="domain" description="DNA mismatch repair proteins mutS family" evidence="12">
    <location>
        <begin position="809"/>
        <end position="825"/>
    </location>
</feature>
<feature type="compositionally biased region" description="Gly residues" evidence="11">
    <location>
        <begin position="166"/>
        <end position="182"/>
    </location>
</feature>
<dbReference type="InterPro" id="IPR005748">
    <property type="entry name" value="DNA_mismatch_repair_MutS"/>
</dbReference>
<feature type="compositionally biased region" description="Acidic residues" evidence="11">
    <location>
        <begin position="1"/>
        <end position="12"/>
    </location>
</feature>
<dbReference type="GO" id="GO:0005524">
    <property type="term" value="F:ATP binding"/>
    <property type="evidence" value="ECO:0007669"/>
    <property type="project" value="UniProtKB-UniRule"/>
</dbReference>
<dbReference type="InterPro" id="IPR007696">
    <property type="entry name" value="DNA_mismatch_repair_MutS_core"/>
</dbReference>
<evidence type="ECO:0000256" key="7">
    <source>
        <dbReference type="ARBA" id="ARBA00023204"/>
    </source>
</evidence>
<keyword evidence="5 9" id="KW-0067">ATP-binding</keyword>
<dbReference type="CDD" id="cd03284">
    <property type="entry name" value="ABC_MutS1"/>
    <property type="match status" value="1"/>
</dbReference>
<dbReference type="FunFam" id="3.40.1170.10:FF:000001">
    <property type="entry name" value="DNA mismatch repair protein MutS"/>
    <property type="match status" value="1"/>
</dbReference>
<evidence type="ECO:0000259" key="12">
    <source>
        <dbReference type="PROSITE" id="PS00486"/>
    </source>
</evidence>
<dbReference type="InterPro" id="IPR045076">
    <property type="entry name" value="MutS"/>
</dbReference>
<proteinExistence type="inferred from homology"/>
<dbReference type="SMART" id="SM00533">
    <property type="entry name" value="MUTSd"/>
    <property type="match status" value="1"/>
</dbReference>
<dbReference type="SUPFAM" id="SSF55271">
    <property type="entry name" value="DNA repair protein MutS, domain I"/>
    <property type="match status" value="1"/>
</dbReference>
<dbReference type="Gene3D" id="3.40.50.300">
    <property type="entry name" value="P-loop containing nucleotide triphosphate hydrolases"/>
    <property type="match status" value="1"/>
</dbReference>
<dbReference type="HAMAP" id="MF_00096">
    <property type="entry name" value="MutS"/>
    <property type="match status" value="1"/>
</dbReference>
<dbReference type="InterPro" id="IPR017261">
    <property type="entry name" value="DNA_mismatch_repair_MutS/MSH"/>
</dbReference>
<comment type="function">
    <text evidence="8 9">This protein is involved in the repair of mismatches in DNA. It is possible that it carries out the mismatch recognition step. This protein has a weak ATPase activity.</text>
</comment>
<dbReference type="InterPro" id="IPR000432">
    <property type="entry name" value="DNA_mismatch_repair_MutS_C"/>
</dbReference>
<evidence type="ECO:0000256" key="11">
    <source>
        <dbReference type="SAM" id="MobiDB-lite"/>
    </source>
</evidence>
<dbReference type="InterPro" id="IPR036678">
    <property type="entry name" value="MutS_con_dom_sf"/>
</dbReference>
<dbReference type="Gene3D" id="3.40.1170.10">
    <property type="entry name" value="DNA repair protein MutS, domain I"/>
    <property type="match status" value="1"/>
</dbReference>
<dbReference type="NCBIfam" id="TIGR01070">
    <property type="entry name" value="mutS1"/>
    <property type="match status" value="1"/>
</dbReference>
<dbReference type="Gene3D" id="3.30.420.110">
    <property type="entry name" value="MutS, connector domain"/>
    <property type="match status" value="1"/>
</dbReference>